<feature type="chain" id="PRO_5005892664" evidence="5">
    <location>
        <begin position="19"/>
        <end position="143"/>
    </location>
</feature>
<protein>
    <submittedName>
        <fullName evidence="7">Transthyretin-like family protein</fullName>
    </submittedName>
</protein>
<accession>A0A0N5A2R1</accession>
<comment type="similarity">
    <text evidence="2">Belongs to the nematode transthyretin-like family.</text>
</comment>
<dbReference type="InterPro" id="IPR038479">
    <property type="entry name" value="Transthyretin-like_sf"/>
</dbReference>
<keyword evidence="6" id="KW-1185">Reference proteome</keyword>
<organism evidence="6 7">
    <name type="scientific">Parastrongyloides trichosuri</name>
    <name type="common">Possum-specific nematode worm</name>
    <dbReference type="NCBI Taxonomy" id="131310"/>
    <lineage>
        <taxon>Eukaryota</taxon>
        <taxon>Metazoa</taxon>
        <taxon>Ecdysozoa</taxon>
        <taxon>Nematoda</taxon>
        <taxon>Chromadorea</taxon>
        <taxon>Rhabditida</taxon>
        <taxon>Tylenchina</taxon>
        <taxon>Panagrolaimomorpha</taxon>
        <taxon>Strongyloidoidea</taxon>
        <taxon>Strongyloididae</taxon>
        <taxon>Parastrongyloides</taxon>
    </lineage>
</organism>
<evidence type="ECO:0000256" key="4">
    <source>
        <dbReference type="ARBA" id="ARBA00022729"/>
    </source>
</evidence>
<dbReference type="InterPro" id="IPR001534">
    <property type="entry name" value="Transthyretin-like"/>
</dbReference>
<evidence type="ECO:0000256" key="5">
    <source>
        <dbReference type="SAM" id="SignalP"/>
    </source>
</evidence>
<dbReference type="GO" id="GO:0005576">
    <property type="term" value="C:extracellular region"/>
    <property type="evidence" value="ECO:0007669"/>
    <property type="project" value="UniProtKB-SubCell"/>
</dbReference>
<feature type="signal peptide" evidence="5">
    <location>
        <begin position="1"/>
        <end position="18"/>
    </location>
</feature>
<evidence type="ECO:0000256" key="2">
    <source>
        <dbReference type="ARBA" id="ARBA00010112"/>
    </source>
</evidence>
<name>A0A0N5A2R1_PARTI</name>
<dbReference type="Pfam" id="PF01060">
    <property type="entry name" value="TTR-52"/>
    <property type="match status" value="1"/>
</dbReference>
<dbReference type="Proteomes" id="UP000038045">
    <property type="component" value="Unplaced"/>
</dbReference>
<dbReference type="Gene3D" id="2.60.40.3330">
    <property type="match status" value="1"/>
</dbReference>
<keyword evidence="3" id="KW-0964">Secreted</keyword>
<comment type="subcellular location">
    <subcellularLocation>
        <location evidence="1">Secreted</location>
    </subcellularLocation>
</comment>
<evidence type="ECO:0000256" key="1">
    <source>
        <dbReference type="ARBA" id="ARBA00004613"/>
    </source>
</evidence>
<evidence type="ECO:0000256" key="3">
    <source>
        <dbReference type="ARBA" id="ARBA00022525"/>
    </source>
</evidence>
<evidence type="ECO:0000313" key="6">
    <source>
        <dbReference type="Proteomes" id="UP000038045"/>
    </source>
</evidence>
<sequence length="143" mass="15935">MWILSILIVSTCLHLINSAGFIGRLQSVGVRGRLLCDGKPYANVQVKLLDEDDTDLDDLIDEGKSNLNGEISLQGSHREITSIDPKIVIYHNCGETFSICSRKVKIQIPDNYITVGSKPEKIYDLGALELLAEFDGEKRDCFH</sequence>
<evidence type="ECO:0000313" key="7">
    <source>
        <dbReference type="WBParaSite" id="PTRK_0001592600.1"/>
    </source>
</evidence>
<reference evidence="7" key="1">
    <citation type="submission" date="2017-02" db="UniProtKB">
        <authorList>
            <consortium name="WormBaseParasite"/>
        </authorList>
    </citation>
    <scope>IDENTIFICATION</scope>
</reference>
<dbReference type="GO" id="GO:0009986">
    <property type="term" value="C:cell surface"/>
    <property type="evidence" value="ECO:0007669"/>
    <property type="project" value="InterPro"/>
</dbReference>
<dbReference type="PANTHER" id="PTHR21700">
    <property type="entry name" value="TRANSTHYRETIN-LIKE FAMILY PROTEIN-RELATED"/>
    <property type="match status" value="1"/>
</dbReference>
<dbReference type="AlphaFoldDB" id="A0A0N5A2R1"/>
<dbReference type="WBParaSite" id="PTRK_0001592600.1">
    <property type="protein sequence ID" value="PTRK_0001592600.1"/>
    <property type="gene ID" value="PTRK_0001592600"/>
</dbReference>
<proteinExistence type="inferred from homology"/>
<keyword evidence="4 5" id="KW-0732">Signal</keyword>